<accession>X0TMZ9</accession>
<proteinExistence type="predicted"/>
<sequence>MFKCITTPFECENSQFNGRNAVSDATYQTKKLRVDFCDIGEGVQGDYNPDDPTDLPLLRFDVYKKVCGKWEALDNGSYCTTNTVFTPVKSIKSMLRTIHREMSDVLDGGYSGKKTAEGLSWITP</sequence>
<dbReference type="EMBL" id="BARS01010531">
    <property type="protein sequence ID" value="GAF94624.1"/>
    <property type="molecule type" value="Genomic_DNA"/>
</dbReference>
<name>X0TMZ9_9ZZZZ</name>
<protein>
    <submittedName>
        <fullName evidence="1">Uncharacterized protein</fullName>
    </submittedName>
</protein>
<evidence type="ECO:0000313" key="1">
    <source>
        <dbReference type="EMBL" id="GAF94624.1"/>
    </source>
</evidence>
<comment type="caution">
    <text evidence="1">The sequence shown here is derived from an EMBL/GenBank/DDBJ whole genome shotgun (WGS) entry which is preliminary data.</text>
</comment>
<gene>
    <name evidence="1" type="ORF">S01H1_19490</name>
</gene>
<reference evidence="1" key="1">
    <citation type="journal article" date="2014" name="Front. Microbiol.">
        <title>High frequency of phylogenetically diverse reductive dehalogenase-homologous genes in deep subseafloor sedimentary metagenomes.</title>
        <authorList>
            <person name="Kawai M."/>
            <person name="Futagami T."/>
            <person name="Toyoda A."/>
            <person name="Takaki Y."/>
            <person name="Nishi S."/>
            <person name="Hori S."/>
            <person name="Arai W."/>
            <person name="Tsubouchi T."/>
            <person name="Morono Y."/>
            <person name="Uchiyama I."/>
            <person name="Ito T."/>
            <person name="Fujiyama A."/>
            <person name="Inagaki F."/>
            <person name="Takami H."/>
        </authorList>
    </citation>
    <scope>NUCLEOTIDE SEQUENCE</scope>
    <source>
        <strain evidence="1">Expedition CK06-06</strain>
    </source>
</reference>
<dbReference type="AlphaFoldDB" id="X0TMZ9"/>
<organism evidence="1">
    <name type="scientific">marine sediment metagenome</name>
    <dbReference type="NCBI Taxonomy" id="412755"/>
    <lineage>
        <taxon>unclassified sequences</taxon>
        <taxon>metagenomes</taxon>
        <taxon>ecological metagenomes</taxon>
    </lineage>
</organism>